<dbReference type="CDD" id="cd00383">
    <property type="entry name" value="trans_reg_C"/>
    <property type="match status" value="1"/>
</dbReference>
<dbReference type="SMART" id="SM00862">
    <property type="entry name" value="Trans_reg_C"/>
    <property type="match status" value="1"/>
</dbReference>
<comment type="caution">
    <text evidence="8">The sequence shown here is derived from an EMBL/GenBank/DDBJ whole genome shotgun (WGS) entry which is preliminary data.</text>
</comment>
<dbReference type="Pfam" id="PF00072">
    <property type="entry name" value="Response_reg"/>
    <property type="match status" value="1"/>
</dbReference>
<reference evidence="8 9" key="1">
    <citation type="submission" date="2023-07" db="EMBL/GenBank/DDBJ databases">
        <title>Genomic Encyclopedia of Type Strains, Phase IV (KMG-IV): sequencing the most valuable type-strain genomes for metagenomic binning, comparative biology and taxonomic classification.</title>
        <authorList>
            <person name="Goeker M."/>
        </authorList>
    </citation>
    <scope>NUCLEOTIDE SEQUENCE [LARGE SCALE GENOMIC DNA]</scope>
    <source>
        <strain evidence="8 9">DSM 100301</strain>
    </source>
</reference>
<keyword evidence="2" id="KW-0902">Two-component regulatory system</keyword>
<dbReference type="Gene3D" id="1.10.10.10">
    <property type="entry name" value="Winged helix-like DNA-binding domain superfamily/Winged helix DNA-binding domain"/>
    <property type="match status" value="1"/>
</dbReference>
<evidence type="ECO:0000259" key="6">
    <source>
        <dbReference type="PROSITE" id="PS50110"/>
    </source>
</evidence>
<name>A0ABU0I8R5_9HYPH</name>
<evidence type="ECO:0000256" key="2">
    <source>
        <dbReference type="ARBA" id="ARBA00023012"/>
    </source>
</evidence>
<dbReference type="Pfam" id="PF00486">
    <property type="entry name" value="Trans_reg_C"/>
    <property type="match status" value="1"/>
</dbReference>
<evidence type="ECO:0000313" key="8">
    <source>
        <dbReference type="EMBL" id="MDQ0454602.1"/>
    </source>
</evidence>
<dbReference type="Proteomes" id="UP001235269">
    <property type="component" value="Unassembled WGS sequence"/>
</dbReference>
<feature type="domain" description="Response regulatory" evidence="6">
    <location>
        <begin position="4"/>
        <end position="120"/>
    </location>
</feature>
<protein>
    <submittedName>
        <fullName evidence="8">Two-component system phosphate regulon response regulator PhoB</fullName>
    </submittedName>
</protein>
<dbReference type="PANTHER" id="PTHR48111:SF40">
    <property type="entry name" value="PHOSPHATE REGULON TRANSCRIPTIONAL REGULATORY PROTEIN PHOB"/>
    <property type="match status" value="1"/>
</dbReference>
<dbReference type="PANTHER" id="PTHR48111">
    <property type="entry name" value="REGULATOR OF RPOS"/>
    <property type="match status" value="1"/>
</dbReference>
<accession>A0ABU0I8R5</accession>
<dbReference type="EMBL" id="JAUSWH010000002">
    <property type="protein sequence ID" value="MDQ0454602.1"/>
    <property type="molecule type" value="Genomic_DNA"/>
</dbReference>
<dbReference type="SUPFAM" id="SSF52172">
    <property type="entry name" value="CheY-like"/>
    <property type="match status" value="1"/>
</dbReference>
<dbReference type="PROSITE" id="PS51755">
    <property type="entry name" value="OMPR_PHOB"/>
    <property type="match status" value="1"/>
</dbReference>
<dbReference type="PROSITE" id="PS50110">
    <property type="entry name" value="RESPONSE_REGULATORY"/>
    <property type="match status" value="1"/>
</dbReference>
<feature type="domain" description="OmpR/PhoB-type" evidence="7">
    <location>
        <begin position="129"/>
        <end position="227"/>
    </location>
</feature>
<dbReference type="InterPro" id="IPR016032">
    <property type="entry name" value="Sig_transdc_resp-reg_C-effctor"/>
</dbReference>
<sequence>MPGRILVAESDAILGQTLALRLANEGFAVSLLTQAAGMDDFFSPALPDLIILGAWIAGLSAIEICRRLRARPSTESVPVVMLVPEGDEAEKLAALSAGVDDCLVKPVSTVEIVMRVKNLFQRLNPSLLAERLVVGDLSLDLRTYRIYRQKREIRMGMMEFRLLELMMRAPRHVHSRSEIKTALWGEDTTVDERTVDVHVGRLRKAIRLGKSDRIIQTIRGEGYVLGVL</sequence>
<comment type="caution">
    <text evidence="4">Lacks conserved residue(s) required for the propagation of feature annotation.</text>
</comment>
<evidence type="ECO:0000313" key="9">
    <source>
        <dbReference type="Proteomes" id="UP001235269"/>
    </source>
</evidence>
<evidence type="ECO:0000256" key="3">
    <source>
        <dbReference type="ARBA" id="ARBA00023125"/>
    </source>
</evidence>
<dbReference type="InterPro" id="IPR001867">
    <property type="entry name" value="OmpR/PhoB-type_DNA-bd"/>
</dbReference>
<gene>
    <name evidence="8" type="ORF">QO005_000929</name>
</gene>
<organism evidence="8 9">
    <name type="scientific">Rhizobium paknamense</name>
    <dbReference type="NCBI Taxonomy" id="1206817"/>
    <lineage>
        <taxon>Bacteria</taxon>
        <taxon>Pseudomonadati</taxon>
        <taxon>Pseudomonadota</taxon>
        <taxon>Alphaproteobacteria</taxon>
        <taxon>Hyphomicrobiales</taxon>
        <taxon>Rhizobiaceae</taxon>
        <taxon>Rhizobium/Agrobacterium group</taxon>
        <taxon>Rhizobium</taxon>
    </lineage>
</organism>
<proteinExistence type="predicted"/>
<evidence type="ECO:0000256" key="4">
    <source>
        <dbReference type="PROSITE-ProRule" id="PRU00169"/>
    </source>
</evidence>
<dbReference type="RefSeq" id="WP_307156807.1">
    <property type="nucleotide sequence ID" value="NZ_JAUSWH010000002.1"/>
</dbReference>
<keyword evidence="1" id="KW-0597">Phosphoprotein</keyword>
<feature type="DNA-binding region" description="OmpR/PhoB-type" evidence="5">
    <location>
        <begin position="129"/>
        <end position="227"/>
    </location>
</feature>
<dbReference type="InterPro" id="IPR039420">
    <property type="entry name" value="WalR-like"/>
</dbReference>
<dbReference type="SUPFAM" id="SSF46894">
    <property type="entry name" value="C-terminal effector domain of the bipartite response regulators"/>
    <property type="match status" value="1"/>
</dbReference>
<evidence type="ECO:0000256" key="5">
    <source>
        <dbReference type="PROSITE-ProRule" id="PRU01091"/>
    </source>
</evidence>
<evidence type="ECO:0000259" key="7">
    <source>
        <dbReference type="PROSITE" id="PS51755"/>
    </source>
</evidence>
<evidence type="ECO:0000256" key="1">
    <source>
        <dbReference type="ARBA" id="ARBA00022553"/>
    </source>
</evidence>
<keyword evidence="9" id="KW-1185">Reference proteome</keyword>
<dbReference type="Gene3D" id="3.40.50.2300">
    <property type="match status" value="1"/>
</dbReference>
<dbReference type="InterPro" id="IPR036388">
    <property type="entry name" value="WH-like_DNA-bd_sf"/>
</dbReference>
<dbReference type="InterPro" id="IPR001789">
    <property type="entry name" value="Sig_transdc_resp-reg_receiver"/>
</dbReference>
<dbReference type="SMART" id="SM00448">
    <property type="entry name" value="REC"/>
    <property type="match status" value="1"/>
</dbReference>
<dbReference type="InterPro" id="IPR011006">
    <property type="entry name" value="CheY-like_superfamily"/>
</dbReference>
<keyword evidence="3 5" id="KW-0238">DNA-binding</keyword>